<dbReference type="Proteomes" id="UP001589813">
    <property type="component" value="Unassembled WGS sequence"/>
</dbReference>
<dbReference type="PANTHER" id="PTHR36302:SF1">
    <property type="entry name" value="COPPER CHAPERONE PCU(A)C"/>
    <property type="match status" value="1"/>
</dbReference>
<name>A0ABV6B9T5_9GAMM</name>
<evidence type="ECO:0000313" key="2">
    <source>
        <dbReference type="EMBL" id="MFC0047577.1"/>
    </source>
</evidence>
<dbReference type="SUPFAM" id="SSF110087">
    <property type="entry name" value="DR1885-like metal-binding protein"/>
    <property type="match status" value="1"/>
</dbReference>
<gene>
    <name evidence="2" type="ORF">ACFFJP_04630</name>
</gene>
<keyword evidence="1" id="KW-0732">Signal</keyword>
<feature type="signal peptide" evidence="1">
    <location>
        <begin position="1"/>
        <end position="18"/>
    </location>
</feature>
<feature type="chain" id="PRO_5045455080" evidence="1">
    <location>
        <begin position="19"/>
        <end position="141"/>
    </location>
</feature>
<dbReference type="Pfam" id="PF04314">
    <property type="entry name" value="PCuAC"/>
    <property type="match status" value="1"/>
</dbReference>
<evidence type="ECO:0000313" key="3">
    <source>
        <dbReference type="Proteomes" id="UP001589813"/>
    </source>
</evidence>
<dbReference type="EMBL" id="JBHLXP010000001">
    <property type="protein sequence ID" value="MFC0047577.1"/>
    <property type="molecule type" value="Genomic_DNA"/>
</dbReference>
<dbReference type="InterPro" id="IPR007410">
    <property type="entry name" value="LpqE-like"/>
</dbReference>
<accession>A0ABV6B9T5</accession>
<evidence type="ECO:0000256" key="1">
    <source>
        <dbReference type="SAM" id="SignalP"/>
    </source>
</evidence>
<sequence>MRQFILFVLSCCTLNVLAAQTEISNATVRQPLPGKTLSAGYFSIRNTGTNPIALLAVTSPQFDAVELHAHQMTDGMMQMVEVDKIAVAPGQSVHLQPGGLHLMLFGPTQPIQLGQQVPLQLRWSDGTMQSVSANVTRIPKQ</sequence>
<dbReference type="Gene3D" id="2.60.40.1890">
    <property type="entry name" value="PCu(A)C copper chaperone"/>
    <property type="match status" value="1"/>
</dbReference>
<protein>
    <submittedName>
        <fullName evidence="2">Copper chaperone PCu(A)C</fullName>
    </submittedName>
</protein>
<dbReference type="PANTHER" id="PTHR36302">
    <property type="entry name" value="BLR7088 PROTEIN"/>
    <property type="match status" value="1"/>
</dbReference>
<organism evidence="2 3">
    <name type="scientific">Rheinheimera tilapiae</name>
    <dbReference type="NCBI Taxonomy" id="875043"/>
    <lineage>
        <taxon>Bacteria</taxon>
        <taxon>Pseudomonadati</taxon>
        <taxon>Pseudomonadota</taxon>
        <taxon>Gammaproteobacteria</taxon>
        <taxon>Chromatiales</taxon>
        <taxon>Chromatiaceae</taxon>
        <taxon>Rheinheimera</taxon>
    </lineage>
</organism>
<dbReference type="InterPro" id="IPR036182">
    <property type="entry name" value="PCuAC_sf"/>
</dbReference>
<dbReference type="InterPro" id="IPR058248">
    <property type="entry name" value="Lxx211020-like"/>
</dbReference>
<dbReference type="RefSeq" id="WP_377240981.1">
    <property type="nucleotide sequence ID" value="NZ_JBHLXP010000001.1"/>
</dbReference>
<proteinExistence type="predicted"/>
<comment type="caution">
    <text evidence="2">The sequence shown here is derived from an EMBL/GenBank/DDBJ whole genome shotgun (WGS) entry which is preliminary data.</text>
</comment>
<keyword evidence="3" id="KW-1185">Reference proteome</keyword>
<reference evidence="2 3" key="1">
    <citation type="submission" date="2024-09" db="EMBL/GenBank/DDBJ databases">
        <authorList>
            <person name="Sun Q."/>
            <person name="Mori K."/>
        </authorList>
    </citation>
    <scope>NUCLEOTIDE SEQUENCE [LARGE SCALE GENOMIC DNA]</scope>
    <source>
        <strain evidence="2 3">KCTC 23315</strain>
    </source>
</reference>